<sequence>MADAVVEFLLENLKQLLLYNVDLISGVKEQVESLYRELSLMNAFLRDSKEKRSQYEVVREIVRQIRDVAYEAEDIIDNFIVTAALQRTRNRISRIVHVLDSRNIARDIELIKTRIKEIYGTKKFGIEFLQGGESSTKRSPQKRVPVVEEDNVVGFDEEAKTVVDRLTTGSKQLEVISVVGMGGLGKTTLAKKIYTDRSIEYHFFIRAWVYVSQDYSRKEVFLAILGKEEKFLKVIEPNFQDVPMVAINHRRLCIHSHVLDYIRSKPSNPHVRSFLCFAIEEIELPREQTSFIHEAFKLVRVLDVRSICLYRFPSDIVQLLHLRYVAIFGNFKVLPASICKLWNLQTLIVETTERELDIQVDIWKMLQFRHLHTSGSSRLHGPPPKTRKQNEDPFVRRNMQTISTISPESCTENVLARTPNLKKLGIRGKLLTLMEEKGGSSMFDNFAKLGNLETLKLLNDTFPLSPFQANLNRLPQWYKFPPSLKKLTFSDTLLDWKNMSTIGMLPNLEILKLKEKAFIGEHWESLDGGFRLLKVLQLGRTDLVRWDASSHHFPRLERVVLKHCEKLQAVPYGLGGVSALKMLELYWPTPSAADSARLIQQQQHDMMNNGFKLLVYPPDR</sequence>
<reference evidence="8" key="1">
    <citation type="submission" date="2023-02" db="EMBL/GenBank/DDBJ databases">
        <title>Genome of toxic invasive species Heracleum sosnowskyi carries increased number of genes despite the absence of recent whole-genome duplications.</title>
        <authorList>
            <person name="Schelkunov M."/>
            <person name="Shtratnikova V."/>
            <person name="Makarenko M."/>
            <person name="Klepikova A."/>
            <person name="Omelchenko D."/>
            <person name="Novikova G."/>
            <person name="Obukhova E."/>
            <person name="Bogdanov V."/>
            <person name="Penin A."/>
            <person name="Logacheva M."/>
        </authorList>
    </citation>
    <scope>NUCLEOTIDE SEQUENCE</scope>
    <source>
        <strain evidence="8">Hsosn_3</strain>
        <tissue evidence="8">Leaf</tissue>
    </source>
</reference>
<dbReference type="GO" id="GO:0006952">
    <property type="term" value="P:defense response"/>
    <property type="evidence" value="ECO:0007669"/>
    <property type="project" value="UniProtKB-KW"/>
</dbReference>
<evidence type="ECO:0000256" key="1">
    <source>
        <dbReference type="ARBA" id="ARBA00022737"/>
    </source>
</evidence>
<dbReference type="GO" id="GO:0051707">
    <property type="term" value="P:response to other organism"/>
    <property type="evidence" value="ECO:0007669"/>
    <property type="project" value="UniProtKB-ARBA"/>
</dbReference>
<dbReference type="Pfam" id="PF00931">
    <property type="entry name" value="NB-ARC"/>
    <property type="match status" value="1"/>
</dbReference>
<evidence type="ECO:0000259" key="7">
    <source>
        <dbReference type="Pfam" id="PF23598"/>
    </source>
</evidence>
<keyword evidence="4" id="KW-0067">ATP-binding</keyword>
<dbReference type="Gene3D" id="3.80.10.10">
    <property type="entry name" value="Ribonuclease Inhibitor"/>
    <property type="match status" value="1"/>
</dbReference>
<dbReference type="PANTHER" id="PTHR15140">
    <property type="entry name" value="TUBULIN-SPECIFIC CHAPERONE E"/>
    <property type="match status" value="1"/>
</dbReference>
<organism evidence="8 9">
    <name type="scientific">Heracleum sosnowskyi</name>
    <dbReference type="NCBI Taxonomy" id="360622"/>
    <lineage>
        <taxon>Eukaryota</taxon>
        <taxon>Viridiplantae</taxon>
        <taxon>Streptophyta</taxon>
        <taxon>Embryophyta</taxon>
        <taxon>Tracheophyta</taxon>
        <taxon>Spermatophyta</taxon>
        <taxon>Magnoliopsida</taxon>
        <taxon>eudicotyledons</taxon>
        <taxon>Gunneridae</taxon>
        <taxon>Pentapetalae</taxon>
        <taxon>asterids</taxon>
        <taxon>campanulids</taxon>
        <taxon>Apiales</taxon>
        <taxon>Apiaceae</taxon>
        <taxon>Apioideae</taxon>
        <taxon>apioid superclade</taxon>
        <taxon>Tordylieae</taxon>
        <taxon>Tordyliinae</taxon>
        <taxon>Heracleum</taxon>
    </lineage>
</organism>
<dbReference type="AlphaFoldDB" id="A0AAD8IQ91"/>
<dbReference type="SUPFAM" id="SSF52058">
    <property type="entry name" value="L domain-like"/>
    <property type="match status" value="1"/>
</dbReference>
<name>A0AAD8IQ91_9APIA</name>
<evidence type="ECO:0000259" key="6">
    <source>
        <dbReference type="Pfam" id="PF18052"/>
    </source>
</evidence>
<proteinExistence type="predicted"/>
<protein>
    <submittedName>
        <fullName evidence="8">Uncharacterized protein</fullName>
    </submittedName>
</protein>
<keyword evidence="2" id="KW-0547">Nucleotide-binding</keyword>
<feature type="domain" description="Disease resistance N-terminal" evidence="6">
    <location>
        <begin position="5"/>
        <end position="89"/>
    </location>
</feature>
<dbReference type="Gene3D" id="3.40.50.300">
    <property type="entry name" value="P-loop containing nucleotide triphosphate hydrolases"/>
    <property type="match status" value="1"/>
</dbReference>
<dbReference type="PRINTS" id="PR00364">
    <property type="entry name" value="DISEASERSIST"/>
</dbReference>
<dbReference type="SUPFAM" id="SSF52540">
    <property type="entry name" value="P-loop containing nucleoside triphosphate hydrolases"/>
    <property type="match status" value="1"/>
</dbReference>
<evidence type="ECO:0000313" key="9">
    <source>
        <dbReference type="Proteomes" id="UP001237642"/>
    </source>
</evidence>
<gene>
    <name evidence="8" type="ORF">POM88_018292</name>
</gene>
<dbReference type="CDD" id="cd14798">
    <property type="entry name" value="RX-CC_like"/>
    <property type="match status" value="1"/>
</dbReference>
<evidence type="ECO:0000313" key="8">
    <source>
        <dbReference type="EMBL" id="KAK1390114.1"/>
    </source>
</evidence>
<feature type="domain" description="Disease resistance R13L4/SHOC-2-like LRR" evidence="7">
    <location>
        <begin position="270"/>
        <end position="584"/>
    </location>
</feature>
<dbReference type="InterPro" id="IPR002182">
    <property type="entry name" value="NB-ARC"/>
</dbReference>
<dbReference type="Pfam" id="PF18052">
    <property type="entry name" value="Rx_N"/>
    <property type="match status" value="1"/>
</dbReference>
<keyword evidence="9" id="KW-1185">Reference proteome</keyword>
<dbReference type="EMBL" id="JAUIZM010000004">
    <property type="protein sequence ID" value="KAK1390114.1"/>
    <property type="molecule type" value="Genomic_DNA"/>
</dbReference>
<evidence type="ECO:0000259" key="5">
    <source>
        <dbReference type="Pfam" id="PF00931"/>
    </source>
</evidence>
<dbReference type="InterPro" id="IPR027417">
    <property type="entry name" value="P-loop_NTPase"/>
</dbReference>
<evidence type="ECO:0000256" key="2">
    <source>
        <dbReference type="ARBA" id="ARBA00022741"/>
    </source>
</evidence>
<dbReference type="Gene3D" id="1.20.5.4130">
    <property type="match status" value="1"/>
</dbReference>
<dbReference type="InterPro" id="IPR055414">
    <property type="entry name" value="LRR_R13L4/SHOC2-like"/>
</dbReference>
<dbReference type="GO" id="GO:0005524">
    <property type="term" value="F:ATP binding"/>
    <property type="evidence" value="ECO:0007669"/>
    <property type="project" value="UniProtKB-KW"/>
</dbReference>
<keyword evidence="3" id="KW-0611">Plant defense</keyword>
<feature type="domain" description="NB-ARC" evidence="5">
    <location>
        <begin position="158"/>
        <end position="226"/>
    </location>
</feature>
<dbReference type="InterPro" id="IPR038005">
    <property type="entry name" value="RX-like_CC"/>
</dbReference>
<dbReference type="Proteomes" id="UP001237642">
    <property type="component" value="Unassembled WGS sequence"/>
</dbReference>
<dbReference type="PANTHER" id="PTHR15140:SF56">
    <property type="entry name" value="NB-ARC DOMAIN-CONTAINING PROTEIN"/>
    <property type="match status" value="1"/>
</dbReference>
<evidence type="ECO:0000256" key="3">
    <source>
        <dbReference type="ARBA" id="ARBA00022821"/>
    </source>
</evidence>
<accession>A0AAD8IQ91</accession>
<reference evidence="8" key="2">
    <citation type="submission" date="2023-05" db="EMBL/GenBank/DDBJ databases">
        <authorList>
            <person name="Schelkunov M.I."/>
        </authorList>
    </citation>
    <scope>NUCLEOTIDE SEQUENCE</scope>
    <source>
        <strain evidence="8">Hsosn_3</strain>
        <tissue evidence="8">Leaf</tissue>
    </source>
</reference>
<dbReference type="InterPro" id="IPR041118">
    <property type="entry name" value="Rx_N"/>
</dbReference>
<dbReference type="GO" id="GO:0043531">
    <property type="term" value="F:ADP binding"/>
    <property type="evidence" value="ECO:0007669"/>
    <property type="project" value="InterPro"/>
</dbReference>
<dbReference type="InterPro" id="IPR032675">
    <property type="entry name" value="LRR_dom_sf"/>
</dbReference>
<dbReference type="Pfam" id="PF23598">
    <property type="entry name" value="LRR_14"/>
    <property type="match status" value="1"/>
</dbReference>
<keyword evidence="1" id="KW-0677">Repeat</keyword>
<evidence type="ECO:0000256" key="4">
    <source>
        <dbReference type="ARBA" id="ARBA00022840"/>
    </source>
</evidence>
<comment type="caution">
    <text evidence="8">The sequence shown here is derived from an EMBL/GenBank/DDBJ whole genome shotgun (WGS) entry which is preliminary data.</text>
</comment>